<protein>
    <submittedName>
        <fullName evidence="3">Uncharacterized protein</fullName>
    </submittedName>
</protein>
<comment type="caution">
    <text evidence="3">The sequence shown here is derived from an EMBL/GenBank/DDBJ whole genome shotgun (WGS) entry which is preliminary data.</text>
</comment>
<organism evidence="3 4">
    <name type="scientific">Didymodactylos carnosus</name>
    <dbReference type="NCBI Taxonomy" id="1234261"/>
    <lineage>
        <taxon>Eukaryota</taxon>
        <taxon>Metazoa</taxon>
        <taxon>Spiralia</taxon>
        <taxon>Gnathifera</taxon>
        <taxon>Rotifera</taxon>
        <taxon>Eurotatoria</taxon>
        <taxon>Bdelloidea</taxon>
        <taxon>Philodinida</taxon>
        <taxon>Philodinidae</taxon>
        <taxon>Didymodactylos</taxon>
    </lineage>
</organism>
<evidence type="ECO:0000313" key="2">
    <source>
        <dbReference type="EMBL" id="CAF1365948.1"/>
    </source>
</evidence>
<feature type="region of interest" description="Disordered" evidence="1">
    <location>
        <begin position="175"/>
        <end position="221"/>
    </location>
</feature>
<accession>A0A8S2RR31</accession>
<evidence type="ECO:0000256" key="1">
    <source>
        <dbReference type="SAM" id="MobiDB-lite"/>
    </source>
</evidence>
<evidence type="ECO:0000313" key="3">
    <source>
        <dbReference type="EMBL" id="CAF4175393.1"/>
    </source>
</evidence>
<sequence length="221" mass="25172">MEEKFELYVDWQLITETNDIYIALGLLLALYNTLEIQFGIHNRCVSLLFGIVFEDSSKLTKGLRTLIKSWNYTIQSKPKNVDDNWNINETGSQIRATTAQGEYQRHYEILLTTTPVPQSEISDTDSLLDETPPLFIGQNVGTEETVQINNDNQSVYQTPSVLTSKNDQSNLLGLQNTRETLGEKENTKPEQKTTRKRRLNASIKRSEQSTSLRATRAREGV</sequence>
<dbReference type="EMBL" id="CAJOBA010045323">
    <property type="protein sequence ID" value="CAF4175393.1"/>
    <property type="molecule type" value="Genomic_DNA"/>
</dbReference>
<feature type="compositionally biased region" description="Basic and acidic residues" evidence="1">
    <location>
        <begin position="180"/>
        <end position="193"/>
    </location>
</feature>
<dbReference type="AlphaFoldDB" id="A0A8S2RR31"/>
<dbReference type="EMBL" id="CAJNOK010023666">
    <property type="protein sequence ID" value="CAF1365948.1"/>
    <property type="molecule type" value="Genomic_DNA"/>
</dbReference>
<gene>
    <name evidence="2" type="ORF">OVA965_LOCUS31449</name>
    <name evidence="3" type="ORF">TMI583_LOCUS32276</name>
</gene>
<evidence type="ECO:0000313" key="4">
    <source>
        <dbReference type="Proteomes" id="UP000682733"/>
    </source>
</evidence>
<dbReference type="Proteomes" id="UP000682733">
    <property type="component" value="Unassembled WGS sequence"/>
</dbReference>
<dbReference type="Proteomes" id="UP000677228">
    <property type="component" value="Unassembled WGS sequence"/>
</dbReference>
<reference evidence="3" key="1">
    <citation type="submission" date="2021-02" db="EMBL/GenBank/DDBJ databases">
        <authorList>
            <person name="Nowell W R."/>
        </authorList>
    </citation>
    <scope>NUCLEOTIDE SEQUENCE</scope>
</reference>
<name>A0A8S2RR31_9BILA</name>
<proteinExistence type="predicted"/>